<dbReference type="OrthoDB" id="432234at2759"/>
<dbReference type="GO" id="GO:0006281">
    <property type="term" value="P:DNA repair"/>
    <property type="evidence" value="ECO:0007669"/>
    <property type="project" value="UniProtKB-KW"/>
</dbReference>
<dbReference type="InterPro" id="IPR010285">
    <property type="entry name" value="DNA_helicase_pif1-like_DEAD"/>
</dbReference>
<keyword evidence="1" id="KW-0233">DNA recombination</keyword>
<evidence type="ECO:0000259" key="2">
    <source>
        <dbReference type="Pfam" id="PF05970"/>
    </source>
</evidence>
<dbReference type="EMBL" id="MU150543">
    <property type="protein sequence ID" value="KAF9455716.1"/>
    <property type="molecule type" value="Genomic_DNA"/>
</dbReference>
<accession>A0A9P5XUH5</accession>
<dbReference type="GO" id="GO:0043139">
    <property type="term" value="F:5'-3' DNA helicase activity"/>
    <property type="evidence" value="ECO:0007669"/>
    <property type="project" value="UniProtKB-EC"/>
</dbReference>
<name>A0A9P5XUH5_9AGAR</name>
<dbReference type="AlphaFoldDB" id="A0A9P5XUH5"/>
<keyword evidence="4" id="KW-1185">Reference proteome</keyword>
<proteinExistence type="inferred from homology"/>
<evidence type="ECO:0000256" key="1">
    <source>
        <dbReference type="RuleBase" id="RU363044"/>
    </source>
</evidence>
<keyword evidence="1" id="KW-0067">ATP-binding</keyword>
<dbReference type="GO" id="GO:0006310">
    <property type="term" value="P:DNA recombination"/>
    <property type="evidence" value="ECO:0007669"/>
    <property type="project" value="UniProtKB-KW"/>
</dbReference>
<evidence type="ECO:0000313" key="4">
    <source>
        <dbReference type="Proteomes" id="UP000807353"/>
    </source>
</evidence>
<keyword evidence="1" id="KW-0347">Helicase</keyword>
<dbReference type="Proteomes" id="UP000807353">
    <property type="component" value="Unassembled WGS sequence"/>
</dbReference>
<dbReference type="GO" id="GO:0000723">
    <property type="term" value="P:telomere maintenance"/>
    <property type="evidence" value="ECO:0007669"/>
    <property type="project" value="InterPro"/>
</dbReference>
<keyword evidence="1" id="KW-0227">DNA damage</keyword>
<keyword evidence="1" id="KW-0547">Nucleotide-binding</keyword>
<evidence type="ECO:0000313" key="3">
    <source>
        <dbReference type="EMBL" id="KAF9455716.1"/>
    </source>
</evidence>
<dbReference type="Pfam" id="PF05970">
    <property type="entry name" value="PIF1"/>
    <property type="match status" value="1"/>
</dbReference>
<keyword evidence="1" id="KW-0378">Hydrolase</keyword>
<comment type="similarity">
    <text evidence="1">Belongs to the helicase family.</text>
</comment>
<keyword evidence="1" id="KW-0234">DNA repair</keyword>
<sequence>MLACHDMYRISAQLGNALNVFDLPFGGMNMVFAGDFAQLSPVGGQSLYNGNVGTQLHSGLKLAGQQAAIGKALWHQVTTVVILRENMRQKTQTPEDASLRRALMNMRYGKCTPEDIQF</sequence>
<dbReference type="GO" id="GO:0005524">
    <property type="term" value="F:ATP binding"/>
    <property type="evidence" value="ECO:0007669"/>
    <property type="project" value="UniProtKB-KW"/>
</dbReference>
<comment type="cofactor">
    <cofactor evidence="1">
        <name>Mg(2+)</name>
        <dbReference type="ChEBI" id="CHEBI:18420"/>
    </cofactor>
</comment>
<protein>
    <recommendedName>
        <fullName evidence="1">ATP-dependent DNA helicase</fullName>
        <ecNumber evidence="1">5.6.2.3</ecNumber>
    </recommendedName>
</protein>
<comment type="caution">
    <text evidence="3">The sequence shown here is derived from an EMBL/GenBank/DDBJ whole genome shotgun (WGS) entry which is preliminary data.</text>
</comment>
<dbReference type="GO" id="GO:0016787">
    <property type="term" value="F:hydrolase activity"/>
    <property type="evidence" value="ECO:0007669"/>
    <property type="project" value="UniProtKB-KW"/>
</dbReference>
<reference evidence="3" key="1">
    <citation type="submission" date="2020-11" db="EMBL/GenBank/DDBJ databases">
        <authorList>
            <consortium name="DOE Joint Genome Institute"/>
            <person name="Ahrendt S."/>
            <person name="Riley R."/>
            <person name="Andreopoulos W."/>
            <person name="Labutti K."/>
            <person name="Pangilinan J."/>
            <person name="Ruiz-Duenas F.J."/>
            <person name="Barrasa J.M."/>
            <person name="Sanchez-Garcia M."/>
            <person name="Camarero S."/>
            <person name="Miyauchi S."/>
            <person name="Serrano A."/>
            <person name="Linde D."/>
            <person name="Babiker R."/>
            <person name="Drula E."/>
            <person name="Ayuso-Fernandez I."/>
            <person name="Pacheco R."/>
            <person name="Padilla G."/>
            <person name="Ferreira P."/>
            <person name="Barriuso J."/>
            <person name="Kellner H."/>
            <person name="Castanera R."/>
            <person name="Alfaro M."/>
            <person name="Ramirez L."/>
            <person name="Pisabarro A.G."/>
            <person name="Kuo A."/>
            <person name="Tritt A."/>
            <person name="Lipzen A."/>
            <person name="He G."/>
            <person name="Yan M."/>
            <person name="Ng V."/>
            <person name="Cullen D."/>
            <person name="Martin F."/>
            <person name="Rosso M.-N."/>
            <person name="Henrissat B."/>
            <person name="Hibbett D."/>
            <person name="Martinez A.T."/>
            <person name="Grigoriev I.V."/>
        </authorList>
    </citation>
    <scope>NUCLEOTIDE SEQUENCE</scope>
    <source>
        <strain evidence="3">CBS 247.69</strain>
    </source>
</reference>
<comment type="catalytic activity">
    <reaction evidence="1">
        <text>ATP + H2O = ADP + phosphate + H(+)</text>
        <dbReference type="Rhea" id="RHEA:13065"/>
        <dbReference type="ChEBI" id="CHEBI:15377"/>
        <dbReference type="ChEBI" id="CHEBI:15378"/>
        <dbReference type="ChEBI" id="CHEBI:30616"/>
        <dbReference type="ChEBI" id="CHEBI:43474"/>
        <dbReference type="ChEBI" id="CHEBI:456216"/>
        <dbReference type="EC" id="5.6.2.3"/>
    </reaction>
</comment>
<organism evidence="3 4">
    <name type="scientific">Collybia nuda</name>
    <dbReference type="NCBI Taxonomy" id="64659"/>
    <lineage>
        <taxon>Eukaryota</taxon>
        <taxon>Fungi</taxon>
        <taxon>Dikarya</taxon>
        <taxon>Basidiomycota</taxon>
        <taxon>Agaricomycotina</taxon>
        <taxon>Agaricomycetes</taxon>
        <taxon>Agaricomycetidae</taxon>
        <taxon>Agaricales</taxon>
        <taxon>Tricholomatineae</taxon>
        <taxon>Clitocybaceae</taxon>
        <taxon>Collybia</taxon>
    </lineage>
</organism>
<feature type="domain" description="DNA helicase Pif1-like DEAD-box helicase" evidence="2">
    <location>
        <begin position="22"/>
        <end position="112"/>
    </location>
</feature>
<feature type="non-terminal residue" evidence="3">
    <location>
        <position position="118"/>
    </location>
</feature>
<dbReference type="EC" id="5.6.2.3" evidence="1"/>
<gene>
    <name evidence="3" type="ORF">BDZ94DRAFT_1205476</name>
</gene>